<gene>
    <name evidence="3" type="ORF">AAM4_2697</name>
</gene>
<name>A0A1L7RMV9_9ACTO</name>
<dbReference type="RefSeq" id="WP_244671736.1">
    <property type="nucleotide sequence ID" value="NZ_LK995542.1"/>
</dbReference>
<dbReference type="PROSITE" id="PS00552">
    <property type="entry name" value="HTH_MERR_1"/>
    <property type="match status" value="1"/>
</dbReference>
<dbReference type="InterPro" id="IPR047057">
    <property type="entry name" value="MerR_fam"/>
</dbReference>
<organism evidence="3">
    <name type="scientific">Actinomyces succiniciruminis</name>
    <dbReference type="NCBI Taxonomy" id="1522002"/>
    <lineage>
        <taxon>Bacteria</taxon>
        <taxon>Bacillati</taxon>
        <taxon>Actinomycetota</taxon>
        <taxon>Actinomycetes</taxon>
        <taxon>Actinomycetales</taxon>
        <taxon>Actinomycetaceae</taxon>
        <taxon>Actinomyces</taxon>
    </lineage>
</organism>
<dbReference type="EMBL" id="LK995542">
    <property type="protein sequence ID" value="CED92529.1"/>
    <property type="molecule type" value="Genomic_DNA"/>
</dbReference>
<feature type="domain" description="HTH merR-type" evidence="2">
    <location>
        <begin position="11"/>
        <end position="80"/>
    </location>
</feature>
<dbReference type="Pfam" id="PF13411">
    <property type="entry name" value="MerR_1"/>
    <property type="match status" value="1"/>
</dbReference>
<dbReference type="PROSITE" id="PS50937">
    <property type="entry name" value="HTH_MERR_2"/>
    <property type="match status" value="1"/>
</dbReference>
<reference evidence="3" key="1">
    <citation type="submission" date="2014-07" db="EMBL/GenBank/DDBJ databases">
        <authorList>
            <person name="Zhang J.E."/>
            <person name="Yang H."/>
            <person name="Guo J."/>
            <person name="Deng Z."/>
            <person name="Luo H."/>
            <person name="Luo M."/>
            <person name="Zhao B."/>
        </authorList>
    </citation>
    <scope>NUCLEOTIDE SEQUENCE</scope>
    <source>
        <strain evidence="3">AM4</strain>
    </source>
</reference>
<dbReference type="PANTHER" id="PTHR30204:SF98">
    <property type="entry name" value="HTH-TYPE TRANSCRIPTIONAL REGULATOR ADHR"/>
    <property type="match status" value="1"/>
</dbReference>
<accession>A0A1L7RMV9</accession>
<dbReference type="CDD" id="cd01109">
    <property type="entry name" value="HTH_YyaN"/>
    <property type="match status" value="1"/>
</dbReference>
<sequence length="159" mass="18472">MSTPAAVAERTYTIGEAARETGLTTSALRFYDREGLIPGVARTGGGTRRFTEDDLEWIRYVERLKKSGMPIKEIREYVRLYFEGDSTIEARRRMVQARRREVLRELEELQTTLDFIDYKCWFYEVAAAAGSCDAPRNMPLDQLPPRIRRIKESCGIHRY</sequence>
<dbReference type="SUPFAM" id="SSF46955">
    <property type="entry name" value="Putative DNA-binding domain"/>
    <property type="match status" value="1"/>
</dbReference>
<dbReference type="Gene3D" id="1.10.1660.10">
    <property type="match status" value="1"/>
</dbReference>
<dbReference type="AlphaFoldDB" id="A0A1L7RMV9"/>
<dbReference type="PRINTS" id="PR00040">
    <property type="entry name" value="HTHMERR"/>
</dbReference>
<proteinExistence type="predicted"/>
<dbReference type="GO" id="GO:0003677">
    <property type="term" value="F:DNA binding"/>
    <property type="evidence" value="ECO:0007669"/>
    <property type="project" value="UniProtKB-KW"/>
</dbReference>
<dbReference type="InterPro" id="IPR000551">
    <property type="entry name" value="MerR-type_HTH_dom"/>
</dbReference>
<evidence type="ECO:0000259" key="2">
    <source>
        <dbReference type="PROSITE" id="PS50937"/>
    </source>
</evidence>
<dbReference type="InterPro" id="IPR009061">
    <property type="entry name" value="DNA-bd_dom_put_sf"/>
</dbReference>
<evidence type="ECO:0000256" key="1">
    <source>
        <dbReference type="ARBA" id="ARBA00023125"/>
    </source>
</evidence>
<keyword evidence="1" id="KW-0238">DNA-binding</keyword>
<protein>
    <submittedName>
        <fullName evidence="3">MerR transcriptional regulator</fullName>
    </submittedName>
</protein>
<evidence type="ECO:0000313" key="3">
    <source>
        <dbReference type="EMBL" id="CED92529.1"/>
    </source>
</evidence>
<dbReference type="SMART" id="SM00422">
    <property type="entry name" value="HTH_MERR"/>
    <property type="match status" value="1"/>
</dbReference>
<dbReference type="PANTHER" id="PTHR30204">
    <property type="entry name" value="REDOX-CYCLING DRUG-SENSING TRANSCRIPTIONAL ACTIVATOR SOXR"/>
    <property type="match status" value="1"/>
</dbReference>
<dbReference type="GO" id="GO:0003700">
    <property type="term" value="F:DNA-binding transcription factor activity"/>
    <property type="evidence" value="ECO:0007669"/>
    <property type="project" value="InterPro"/>
</dbReference>